<feature type="region of interest" description="Disordered" evidence="1">
    <location>
        <begin position="565"/>
        <end position="658"/>
    </location>
</feature>
<dbReference type="PANTHER" id="PTHR47039:SF1">
    <property type="entry name" value="INOSITOL POLYPHOSPHATE 5-PHOSPHATASE E"/>
    <property type="match status" value="1"/>
</dbReference>
<evidence type="ECO:0000313" key="3">
    <source>
        <dbReference type="Proteomes" id="UP000694843"/>
    </source>
</evidence>
<dbReference type="Pfam" id="PF22669">
    <property type="entry name" value="Exo_endo_phos2"/>
    <property type="match status" value="1"/>
</dbReference>
<dbReference type="InterPro" id="IPR000300">
    <property type="entry name" value="IPPc"/>
</dbReference>
<keyword evidence="3" id="KW-1185">Reference proteome</keyword>
<dbReference type="GO" id="GO:0016791">
    <property type="term" value="F:phosphatase activity"/>
    <property type="evidence" value="ECO:0007669"/>
    <property type="project" value="InterPro"/>
</dbReference>
<feature type="compositionally biased region" description="Polar residues" evidence="1">
    <location>
        <begin position="635"/>
        <end position="646"/>
    </location>
</feature>
<dbReference type="CTD" id="56623"/>
<dbReference type="GeneID" id="108667522"/>
<dbReference type="Gene3D" id="3.60.10.10">
    <property type="entry name" value="Endonuclease/exonuclease/phosphatase"/>
    <property type="match status" value="1"/>
</dbReference>
<evidence type="ECO:0000313" key="4">
    <source>
        <dbReference type="RefSeq" id="XP_047740952.1"/>
    </source>
</evidence>
<feature type="compositionally biased region" description="Basic and acidic residues" evidence="1">
    <location>
        <begin position="854"/>
        <end position="872"/>
    </location>
</feature>
<dbReference type="OrthoDB" id="2248459at2759"/>
<evidence type="ECO:0000259" key="2">
    <source>
        <dbReference type="SMART" id="SM00128"/>
    </source>
</evidence>
<feature type="region of interest" description="Disordered" evidence="1">
    <location>
        <begin position="960"/>
        <end position="983"/>
    </location>
</feature>
<dbReference type="Proteomes" id="UP000694843">
    <property type="component" value="Unplaced"/>
</dbReference>
<organism evidence="3 4">
    <name type="scientific">Hyalella azteca</name>
    <name type="common">Amphipod</name>
    <dbReference type="NCBI Taxonomy" id="294128"/>
    <lineage>
        <taxon>Eukaryota</taxon>
        <taxon>Metazoa</taxon>
        <taxon>Ecdysozoa</taxon>
        <taxon>Arthropoda</taxon>
        <taxon>Crustacea</taxon>
        <taxon>Multicrustacea</taxon>
        <taxon>Malacostraca</taxon>
        <taxon>Eumalacostraca</taxon>
        <taxon>Peracarida</taxon>
        <taxon>Amphipoda</taxon>
        <taxon>Senticaudata</taxon>
        <taxon>Talitrida</taxon>
        <taxon>Talitroidea</taxon>
        <taxon>Hyalellidae</taxon>
        <taxon>Hyalella</taxon>
    </lineage>
</organism>
<feature type="region of interest" description="Disordered" evidence="1">
    <location>
        <begin position="416"/>
        <end position="491"/>
    </location>
</feature>
<dbReference type="SMART" id="SM00128">
    <property type="entry name" value="IPPc"/>
    <property type="match status" value="1"/>
</dbReference>
<dbReference type="RefSeq" id="XP_047740952.1">
    <property type="nucleotide sequence ID" value="XM_047884996.1"/>
</dbReference>
<feature type="region of interest" description="Disordered" evidence="1">
    <location>
        <begin position="327"/>
        <end position="379"/>
    </location>
</feature>
<dbReference type="GO" id="GO:0046856">
    <property type="term" value="P:phosphatidylinositol dephosphorylation"/>
    <property type="evidence" value="ECO:0007669"/>
    <property type="project" value="InterPro"/>
</dbReference>
<dbReference type="SUPFAM" id="SSF56219">
    <property type="entry name" value="DNase I-like"/>
    <property type="match status" value="1"/>
</dbReference>
<protein>
    <submittedName>
        <fullName evidence="4">Uncharacterized protein LOC108667522</fullName>
    </submittedName>
</protein>
<dbReference type="KEGG" id="hazt:108667522"/>
<feature type="compositionally biased region" description="Low complexity" evidence="1">
    <location>
        <begin position="589"/>
        <end position="607"/>
    </location>
</feature>
<sequence>MDSPLRKRKETSQSMRDGRRSSACRPNKVGLARLAKTRSLSSSTGNISESENTFSQFTGSSQNKAPKPKACVFTNPALPPSSLTLAKTACTSHRSNAHDPPIKPPRSNFKTTPEMLATKNVISTKVLIPTNKSLSSNFVSTETVMESASSEQMVCGHVELHQHKAGAQLESGYASEQINDATFSATISKNERSENFRKESSSVKFFLEEPDPNLVFPKISGQNSRLSNAPLASFDESFDMETSSESYSNSHSIASLSAKAAKKTSFDKIINENKCENKDQLSFPGVHSLGDLVDYAHLNCSRATELESTGLLNRHIGSIRRFLGRTSNSAHASPDRHSPVIRLSESKADHTSDSSRRQSSRRRLSGSYATAAPGSAKELTVPTQLLRSSSLNMLSEAFSAVHNLCVVPANAGTALEEGGRHTPGSVSPARSCSPVLSSSPPASGSPGSLNVASGASPQSGTYPQSGPYPQSGSYRNSSTRAGAIPPSNMPVSYPPVPLPRSHFNKDKCSPRKDKAFLASNLCGSGLNGRFIVSDINGDQLVLLPKSPLAYNEFPVTTGQTKFNFSEKKTKLRKKKKGLGETLQRLRGGSVSPSSSVHSSRENSSSVSLDTSSPQSEADSAASVSQNSSNSTPSACQNSSGSTCNSTPSKSASPLKSASSSSASLPLLMAQLDRCACTQPSPSVSRSLAFRDSRRHISSTANTQTCEASISISSSKELASSDQSLSSSACASASIQSSLVSSNSSGRATVVHRALGSSSSGNSQDSVMSCFSSALNDESSRSSSHDNKSEKSSINDITFSPKHRPKPDTVTSPAKRRAVRCSSSPPVTARDPVTSDAQSAKHGSLLSLEDNTNEWEVKLRPKESRPNRKDRVNRNRNAQLFLHKKVNGIAPEPQPGMGSPPSTGQQSSAALPASGQEMPSVLRNKKAGLERTGRPQSWGSGGAASLPGVAAAIGTMVASTSGTITPSDSPCQSPLLVSPSGSLDRLDLQDDQEEYEEPATSSATAAILGAINTSEMRARSYLYGGLDFLLGPRELDSVLPDRDITVFIATWNMNGKEPPAALDHLQLGRELAEVPHIYVVGTQESGVERRAWEVRLQSCVGQQHVLLTSAALGILHLNIFVRRDLIWFFTTPEEGYHSLRPGTYFKTKGATAIAFQFFGTKFLFINSHLFAHEEKCAQRIQNIKNISHALDLPRTLPVKHKHKDATKRFDCVFWLGDLNFRLVANRDHVLEKLSGGVHEPGTVPHLLQWDQLTCARKKGETLIDFEEGEITFAPTFKFDPGTDSYDSSSKQRVPSYTDRILFKSPRSSISCLEYDSSPMFRSSDHKPVWGLYRCKIRPGKDDVPLNAGQFNREVYVEALKRRRKLQQQLMRKGEDPEGGCSLQ</sequence>
<feature type="region of interest" description="Disordered" evidence="1">
    <location>
        <begin position="90"/>
        <end position="111"/>
    </location>
</feature>
<gene>
    <name evidence="4" type="primary">LOC108667522</name>
</gene>
<name>A0A979FX50_HYAAZ</name>
<feature type="compositionally biased region" description="Low complexity" evidence="1">
    <location>
        <begin position="617"/>
        <end position="634"/>
    </location>
</feature>
<feature type="domain" description="Inositol polyphosphate-related phosphatase" evidence="2">
    <location>
        <begin position="1041"/>
        <end position="1339"/>
    </location>
</feature>
<feature type="compositionally biased region" description="Basic and acidic residues" evidence="1">
    <location>
        <begin position="333"/>
        <end position="356"/>
    </location>
</feature>
<dbReference type="InterPro" id="IPR053321">
    <property type="entry name" value="IPP-5-Phosphatase_Type_IV"/>
</dbReference>
<feature type="compositionally biased region" description="Basic and acidic residues" evidence="1">
    <location>
        <begin position="777"/>
        <end position="792"/>
    </location>
</feature>
<feature type="compositionally biased region" description="Polar residues" evidence="1">
    <location>
        <begin position="899"/>
        <end position="908"/>
    </location>
</feature>
<feature type="region of interest" description="Disordered" evidence="1">
    <location>
        <begin position="775"/>
        <end position="916"/>
    </location>
</feature>
<accession>A0A979FX50</accession>
<feature type="region of interest" description="Disordered" evidence="1">
    <location>
        <begin position="1"/>
        <end position="68"/>
    </location>
</feature>
<feature type="compositionally biased region" description="Polar residues" evidence="1">
    <location>
        <begin position="450"/>
        <end position="480"/>
    </location>
</feature>
<reference evidence="4" key="1">
    <citation type="submission" date="2025-08" db="UniProtKB">
        <authorList>
            <consortium name="RefSeq"/>
        </authorList>
    </citation>
    <scope>IDENTIFICATION</scope>
    <source>
        <tissue evidence="4">Whole organism</tissue>
    </source>
</reference>
<feature type="compositionally biased region" description="Polar residues" evidence="1">
    <location>
        <begin position="960"/>
        <end position="971"/>
    </location>
</feature>
<proteinExistence type="predicted"/>
<feature type="compositionally biased region" description="Low complexity" evidence="1">
    <location>
        <begin position="427"/>
        <end position="449"/>
    </location>
</feature>
<dbReference type="PANTHER" id="PTHR47039">
    <property type="entry name" value="INOSITOL POLYPHOSPHATE 5-PHOSPHATASE E"/>
    <property type="match status" value="1"/>
</dbReference>
<evidence type="ECO:0000256" key="1">
    <source>
        <dbReference type="SAM" id="MobiDB-lite"/>
    </source>
</evidence>
<dbReference type="InterPro" id="IPR036691">
    <property type="entry name" value="Endo/exonu/phosph_ase_sf"/>
</dbReference>
<feature type="compositionally biased region" description="Polar residues" evidence="1">
    <location>
        <begin position="38"/>
        <end position="64"/>
    </location>
</feature>
<feature type="compositionally biased region" description="Low complexity" evidence="1">
    <location>
        <begin position="647"/>
        <end position="658"/>
    </location>
</feature>